<dbReference type="EMBL" id="CAEZZC010000004">
    <property type="protein sequence ID" value="CAB4744438.1"/>
    <property type="molecule type" value="Genomic_DNA"/>
</dbReference>
<sequence length="169" mass="18270">MGVTATLVLGRDGSTSFEGSSGAISTTDDRLQFLARRRGVNCILVGGESARQEPYTTSPVALVIVSRSRPKILDKNPLAHWWDLPPAQSLKKAINEFGSEILLEGGANFLRTFLELGLVDVLELSVTDFTGGDGKISIEGLLNNFADVKESKSGTTTFFHCTNPVNQRK</sequence>
<feature type="domain" description="Bacterial bifunctional deaminase-reductase C-terminal" evidence="1">
    <location>
        <begin position="12"/>
        <end position="142"/>
    </location>
</feature>
<dbReference type="InterPro" id="IPR024072">
    <property type="entry name" value="DHFR-like_dom_sf"/>
</dbReference>
<dbReference type="EMBL" id="CAFBQL010000002">
    <property type="protein sequence ID" value="CAB5054130.1"/>
    <property type="molecule type" value="Genomic_DNA"/>
</dbReference>
<gene>
    <name evidence="2" type="ORF">UFOPK2289_00926</name>
    <name evidence="3" type="ORF">UFOPK2822_00407</name>
    <name evidence="4" type="ORF">UFOPK3346_00269</name>
    <name evidence="5" type="ORF">UFOPK3670_00201</name>
    <name evidence="6" type="ORF">UFOPK4308_00296</name>
</gene>
<dbReference type="Gene3D" id="3.40.430.10">
    <property type="entry name" value="Dihydrofolate Reductase, subunit A"/>
    <property type="match status" value="1"/>
</dbReference>
<evidence type="ECO:0000313" key="4">
    <source>
        <dbReference type="EMBL" id="CAB4857472.1"/>
    </source>
</evidence>
<dbReference type="EMBL" id="CAFBMV010000001">
    <property type="protein sequence ID" value="CAB4913428.1"/>
    <property type="molecule type" value="Genomic_DNA"/>
</dbReference>
<name>A0A6J7H2Y8_9ZZZZ</name>
<dbReference type="Pfam" id="PF01872">
    <property type="entry name" value="RibD_C"/>
    <property type="match status" value="1"/>
</dbReference>
<dbReference type="InterPro" id="IPR002734">
    <property type="entry name" value="RibDG_C"/>
</dbReference>
<dbReference type="SUPFAM" id="SSF53597">
    <property type="entry name" value="Dihydrofolate reductase-like"/>
    <property type="match status" value="1"/>
</dbReference>
<reference evidence="5" key="1">
    <citation type="submission" date="2020-05" db="EMBL/GenBank/DDBJ databases">
        <authorList>
            <person name="Chiriac C."/>
            <person name="Salcher M."/>
            <person name="Ghai R."/>
            <person name="Kavagutti S V."/>
        </authorList>
    </citation>
    <scope>NUCLEOTIDE SEQUENCE</scope>
</reference>
<dbReference type="GO" id="GO:0009231">
    <property type="term" value="P:riboflavin biosynthetic process"/>
    <property type="evidence" value="ECO:0007669"/>
    <property type="project" value="InterPro"/>
</dbReference>
<evidence type="ECO:0000259" key="1">
    <source>
        <dbReference type="Pfam" id="PF01872"/>
    </source>
</evidence>
<evidence type="ECO:0000313" key="2">
    <source>
        <dbReference type="EMBL" id="CAB4667578.1"/>
    </source>
</evidence>
<dbReference type="EMBL" id="CAFBLE010000002">
    <property type="protein sequence ID" value="CAB4857472.1"/>
    <property type="molecule type" value="Genomic_DNA"/>
</dbReference>
<protein>
    <submittedName>
        <fullName evidence="5">Unannotated protein</fullName>
    </submittedName>
</protein>
<proteinExistence type="predicted"/>
<dbReference type="EMBL" id="CAEZWT010000025">
    <property type="protein sequence ID" value="CAB4667578.1"/>
    <property type="molecule type" value="Genomic_DNA"/>
</dbReference>
<evidence type="ECO:0000313" key="3">
    <source>
        <dbReference type="EMBL" id="CAB4744438.1"/>
    </source>
</evidence>
<evidence type="ECO:0000313" key="5">
    <source>
        <dbReference type="EMBL" id="CAB4913428.1"/>
    </source>
</evidence>
<organism evidence="5">
    <name type="scientific">freshwater metagenome</name>
    <dbReference type="NCBI Taxonomy" id="449393"/>
    <lineage>
        <taxon>unclassified sequences</taxon>
        <taxon>metagenomes</taxon>
        <taxon>ecological metagenomes</taxon>
    </lineage>
</organism>
<accession>A0A6J7H2Y8</accession>
<evidence type="ECO:0000313" key="6">
    <source>
        <dbReference type="EMBL" id="CAB5054130.1"/>
    </source>
</evidence>
<dbReference type="AlphaFoldDB" id="A0A6J7H2Y8"/>
<dbReference type="GO" id="GO:0008703">
    <property type="term" value="F:5-amino-6-(5-phosphoribosylamino)uracil reductase activity"/>
    <property type="evidence" value="ECO:0007669"/>
    <property type="project" value="InterPro"/>
</dbReference>